<sequence length="264" mass="30717">MEHKNEKLDLFCSALKEYVSGEEFGDVDQEKYEEMFEHVPYKNRQWAGDAILDTLFEAAGEKMTDDGDKEILEKLKGLVKTYEHEAKDPASSVQETLFFPSEDNVQTLCEYIMTAKRNLRICVFTLTNNDIARAVLNRHNEGVKVQMISDDECAKAKGSDIEYLASKGIDIRTDNSERNHMHNKFCIIDNDVLLTGSFNWTVQAGKGNQENILITDQPFYIHEYKEEFKRLWAEFSDNEVEVDQHRSRGKKRYSRKKAKWNNHN</sequence>
<proteinExistence type="inferred from homology"/>
<evidence type="ECO:0000259" key="7">
    <source>
        <dbReference type="PROSITE" id="PS50035"/>
    </source>
</evidence>
<dbReference type="Proteomes" id="UP001295684">
    <property type="component" value="Unassembled WGS sequence"/>
</dbReference>
<keyword evidence="1" id="KW-0378">Hydrolase</keyword>
<dbReference type="InterPro" id="IPR001736">
    <property type="entry name" value="PLipase_D/transphosphatidylase"/>
</dbReference>
<gene>
    <name evidence="8" type="ORF">ECRASSUSDP1_LOCUS19397</name>
</gene>
<dbReference type="SUPFAM" id="SSF56024">
    <property type="entry name" value="Phospholipase D/nuclease"/>
    <property type="match status" value="1"/>
</dbReference>
<name>A0AAD2D2Q3_EUPCR</name>
<feature type="domain" description="PLD phosphodiesterase" evidence="7">
    <location>
        <begin position="177"/>
        <end position="204"/>
    </location>
</feature>
<evidence type="ECO:0000256" key="6">
    <source>
        <dbReference type="SAM" id="MobiDB-lite"/>
    </source>
</evidence>
<organism evidence="8 9">
    <name type="scientific">Euplotes crassus</name>
    <dbReference type="NCBI Taxonomy" id="5936"/>
    <lineage>
        <taxon>Eukaryota</taxon>
        <taxon>Sar</taxon>
        <taxon>Alveolata</taxon>
        <taxon>Ciliophora</taxon>
        <taxon>Intramacronucleata</taxon>
        <taxon>Spirotrichea</taxon>
        <taxon>Hypotrichia</taxon>
        <taxon>Euplotida</taxon>
        <taxon>Euplotidae</taxon>
        <taxon>Moneuplotes</taxon>
    </lineage>
</organism>
<dbReference type="Gene3D" id="3.30.870.10">
    <property type="entry name" value="Endonuclease Chain A"/>
    <property type="match status" value="1"/>
</dbReference>
<dbReference type="GO" id="GO:0005739">
    <property type="term" value="C:mitochondrion"/>
    <property type="evidence" value="ECO:0007669"/>
    <property type="project" value="TreeGrafter"/>
</dbReference>
<dbReference type="GO" id="GO:0016042">
    <property type="term" value="P:lipid catabolic process"/>
    <property type="evidence" value="ECO:0007669"/>
    <property type="project" value="UniProtKB-KW"/>
</dbReference>
<keyword evidence="2" id="KW-0442">Lipid degradation</keyword>
<feature type="region of interest" description="Disordered" evidence="6">
    <location>
        <begin position="243"/>
        <end position="264"/>
    </location>
</feature>
<evidence type="ECO:0000256" key="3">
    <source>
        <dbReference type="ARBA" id="ARBA00023098"/>
    </source>
</evidence>
<dbReference type="InterPro" id="IPR051406">
    <property type="entry name" value="PLD_domain"/>
</dbReference>
<evidence type="ECO:0000313" key="8">
    <source>
        <dbReference type="EMBL" id="CAI2378006.1"/>
    </source>
</evidence>
<comment type="similarity">
    <text evidence="4">Belongs to the phospholipase D family. MitoPLD/Zucchini subfamily.</text>
</comment>
<keyword evidence="3" id="KW-0443">Lipid metabolism</keyword>
<accession>A0AAD2D2Q3</accession>
<dbReference type="InterPro" id="IPR025202">
    <property type="entry name" value="PLD-like_dom"/>
</dbReference>
<dbReference type="PANTHER" id="PTHR43856">
    <property type="entry name" value="CARDIOLIPIN HYDROLASE"/>
    <property type="match status" value="1"/>
</dbReference>
<dbReference type="PANTHER" id="PTHR43856:SF1">
    <property type="entry name" value="MITOCHONDRIAL CARDIOLIPIN HYDROLASE"/>
    <property type="match status" value="1"/>
</dbReference>
<dbReference type="EMBL" id="CAMPGE010019687">
    <property type="protein sequence ID" value="CAI2378006.1"/>
    <property type="molecule type" value="Genomic_DNA"/>
</dbReference>
<feature type="compositionally biased region" description="Basic residues" evidence="6">
    <location>
        <begin position="247"/>
        <end position="264"/>
    </location>
</feature>
<dbReference type="PROSITE" id="PS50035">
    <property type="entry name" value="PLD"/>
    <property type="match status" value="1"/>
</dbReference>
<reference evidence="8" key="1">
    <citation type="submission" date="2023-07" db="EMBL/GenBank/DDBJ databases">
        <authorList>
            <consortium name="AG Swart"/>
            <person name="Singh M."/>
            <person name="Singh A."/>
            <person name="Seah K."/>
            <person name="Emmerich C."/>
        </authorList>
    </citation>
    <scope>NUCLEOTIDE SEQUENCE</scope>
    <source>
        <strain evidence="8">DP1</strain>
    </source>
</reference>
<protein>
    <recommendedName>
        <fullName evidence="5">Mitochondrial cardiolipin hydrolase</fullName>
    </recommendedName>
</protein>
<keyword evidence="9" id="KW-1185">Reference proteome</keyword>
<evidence type="ECO:0000256" key="4">
    <source>
        <dbReference type="ARBA" id="ARBA00038012"/>
    </source>
</evidence>
<dbReference type="GO" id="GO:0016891">
    <property type="term" value="F:RNA endonuclease activity producing 5'-phosphomonoesters, hydrolytic mechanism"/>
    <property type="evidence" value="ECO:0007669"/>
    <property type="project" value="TreeGrafter"/>
</dbReference>
<evidence type="ECO:0000256" key="2">
    <source>
        <dbReference type="ARBA" id="ARBA00022963"/>
    </source>
</evidence>
<evidence type="ECO:0000256" key="5">
    <source>
        <dbReference type="ARBA" id="ARBA00040549"/>
    </source>
</evidence>
<dbReference type="Pfam" id="PF13091">
    <property type="entry name" value="PLDc_2"/>
    <property type="match status" value="1"/>
</dbReference>
<dbReference type="AlphaFoldDB" id="A0AAD2D2Q3"/>
<comment type="caution">
    <text evidence="8">The sequence shown here is derived from an EMBL/GenBank/DDBJ whole genome shotgun (WGS) entry which is preliminary data.</text>
</comment>
<evidence type="ECO:0000256" key="1">
    <source>
        <dbReference type="ARBA" id="ARBA00022801"/>
    </source>
</evidence>
<dbReference type="CDD" id="cd09171">
    <property type="entry name" value="PLDc_vPLD6_like"/>
    <property type="match status" value="1"/>
</dbReference>
<evidence type="ECO:0000313" key="9">
    <source>
        <dbReference type="Proteomes" id="UP001295684"/>
    </source>
</evidence>